<evidence type="ECO:0000256" key="6">
    <source>
        <dbReference type="ARBA" id="ARBA00023235"/>
    </source>
</evidence>
<name>A0A1H0QP40_9PSED</name>
<evidence type="ECO:0000313" key="14">
    <source>
        <dbReference type="EMBL" id="SDP18438.1"/>
    </source>
</evidence>
<dbReference type="GO" id="GO:0005975">
    <property type="term" value="P:carbohydrate metabolic process"/>
    <property type="evidence" value="ECO:0007669"/>
    <property type="project" value="InterPro"/>
</dbReference>
<dbReference type="PANTHER" id="PTHR42745:SF1">
    <property type="entry name" value="ARABINOSE 5-PHOSPHATE ISOMERASE KDSD"/>
    <property type="match status" value="1"/>
</dbReference>
<keyword evidence="5 11" id="KW-0129">CBS domain</keyword>
<evidence type="ECO:0000259" key="13">
    <source>
        <dbReference type="PROSITE" id="PS51464"/>
    </source>
</evidence>
<keyword evidence="9" id="KW-0479">Metal-binding</keyword>
<feature type="domain" description="CBS" evidence="12">
    <location>
        <begin position="229"/>
        <end position="287"/>
    </location>
</feature>
<evidence type="ECO:0000256" key="7">
    <source>
        <dbReference type="ARBA" id="ARBA00060658"/>
    </source>
</evidence>
<feature type="site" description="Catalytically relevant" evidence="10">
    <location>
        <position position="130"/>
    </location>
</feature>
<dbReference type="InterPro" id="IPR001347">
    <property type="entry name" value="SIS_dom"/>
</dbReference>
<evidence type="ECO:0000256" key="1">
    <source>
        <dbReference type="ARBA" id="ARBA00004756"/>
    </source>
</evidence>
<dbReference type="Gene3D" id="3.40.50.10490">
    <property type="entry name" value="Glucose-6-phosphate isomerase like protein, domain 1"/>
    <property type="match status" value="1"/>
</dbReference>
<dbReference type="PROSITE" id="PS51371">
    <property type="entry name" value="CBS"/>
    <property type="match status" value="2"/>
</dbReference>
<dbReference type="GO" id="GO:0019146">
    <property type="term" value="F:arabinose-5-phosphate isomerase activity"/>
    <property type="evidence" value="ECO:0007669"/>
    <property type="project" value="UniProtKB-EC"/>
</dbReference>
<dbReference type="InterPro" id="IPR035474">
    <property type="entry name" value="SIS_Kpsf"/>
</dbReference>
<dbReference type="SUPFAM" id="SSF53697">
    <property type="entry name" value="SIS domain"/>
    <property type="match status" value="1"/>
</dbReference>
<feature type="site" description="Catalytically relevant" evidence="10">
    <location>
        <position position="212"/>
    </location>
</feature>
<comment type="subunit">
    <text evidence="3">Homotetramer.</text>
</comment>
<dbReference type="Pfam" id="PF00571">
    <property type="entry name" value="CBS"/>
    <property type="match status" value="2"/>
</dbReference>
<evidence type="ECO:0000259" key="12">
    <source>
        <dbReference type="PROSITE" id="PS51371"/>
    </source>
</evidence>
<dbReference type="Proteomes" id="UP000242957">
    <property type="component" value="Unassembled WGS sequence"/>
</dbReference>
<organism evidence="14 15">
    <name type="scientific">Pseudomonas jinjuensis</name>
    <dbReference type="NCBI Taxonomy" id="198616"/>
    <lineage>
        <taxon>Bacteria</taxon>
        <taxon>Pseudomonadati</taxon>
        <taxon>Pseudomonadota</taxon>
        <taxon>Gammaproteobacteria</taxon>
        <taxon>Pseudomonadales</taxon>
        <taxon>Pseudomonadaceae</taxon>
        <taxon>Pseudomonas</taxon>
    </lineage>
</organism>
<comment type="pathway">
    <text evidence="1">Bacterial outer membrane biogenesis; lipopolysaccharide biosynthesis.</text>
</comment>
<feature type="site" description="Catalytically relevant" evidence="10">
    <location>
        <position position="78"/>
    </location>
</feature>
<reference evidence="15" key="1">
    <citation type="submission" date="2016-10" db="EMBL/GenBank/DDBJ databases">
        <authorList>
            <person name="Varghese N."/>
            <person name="Submissions S."/>
        </authorList>
    </citation>
    <scope>NUCLEOTIDE SEQUENCE [LARGE SCALE GENOMIC DNA]</scope>
    <source>
        <strain evidence="15">JCM 21621</strain>
    </source>
</reference>
<keyword evidence="9" id="KW-0862">Zinc</keyword>
<dbReference type="PANTHER" id="PTHR42745">
    <property type="match status" value="1"/>
</dbReference>
<dbReference type="Gene3D" id="3.10.580.10">
    <property type="entry name" value="CBS-domain"/>
    <property type="match status" value="1"/>
</dbReference>
<dbReference type="InterPro" id="IPR004800">
    <property type="entry name" value="KdsD/KpsF-type"/>
</dbReference>
<dbReference type="SMART" id="SM00116">
    <property type="entry name" value="CBS"/>
    <property type="match status" value="2"/>
</dbReference>
<dbReference type="EC" id="5.3.1.13" evidence="8"/>
<dbReference type="CDD" id="cd04604">
    <property type="entry name" value="CBS_pair_SIS_assoc"/>
    <property type="match status" value="1"/>
</dbReference>
<feature type="binding site" evidence="9">
    <location>
        <position position="101"/>
    </location>
    <ligand>
        <name>Zn(2+)</name>
        <dbReference type="ChEBI" id="CHEBI:29105"/>
    </ligand>
</feature>
<keyword evidence="4" id="KW-0677">Repeat</keyword>
<evidence type="ECO:0000256" key="10">
    <source>
        <dbReference type="PIRSR" id="PIRSR004692-3"/>
    </source>
</evidence>
<dbReference type="GO" id="GO:0097367">
    <property type="term" value="F:carbohydrate derivative binding"/>
    <property type="evidence" value="ECO:0007669"/>
    <property type="project" value="InterPro"/>
</dbReference>
<evidence type="ECO:0000256" key="11">
    <source>
        <dbReference type="PROSITE-ProRule" id="PRU00703"/>
    </source>
</evidence>
<dbReference type="AlphaFoldDB" id="A0A1H0QP40"/>
<dbReference type="GO" id="GO:1901135">
    <property type="term" value="P:carbohydrate derivative metabolic process"/>
    <property type="evidence" value="ECO:0007669"/>
    <property type="project" value="InterPro"/>
</dbReference>
<evidence type="ECO:0000256" key="8">
    <source>
        <dbReference type="PIRNR" id="PIRNR004692"/>
    </source>
</evidence>
<feature type="domain" description="SIS" evidence="13">
    <location>
        <begin position="60"/>
        <end position="203"/>
    </location>
</feature>
<dbReference type="InterPro" id="IPR046342">
    <property type="entry name" value="CBS_dom_sf"/>
</dbReference>
<evidence type="ECO:0000256" key="9">
    <source>
        <dbReference type="PIRSR" id="PIRSR004692-2"/>
    </source>
</evidence>
<keyword evidence="6 8" id="KW-0413">Isomerase</keyword>
<protein>
    <recommendedName>
        <fullName evidence="8">Arabinose 5-phosphate isomerase</fullName>
        <shortName evidence="8">API</shortName>
        <ecNumber evidence="8">5.3.1.13</ecNumber>
    </recommendedName>
</protein>
<proteinExistence type="inferred from homology"/>
<dbReference type="STRING" id="198616.SAMN05216193_12461"/>
<dbReference type="CDD" id="cd05014">
    <property type="entry name" value="SIS_Kpsf"/>
    <property type="match status" value="1"/>
</dbReference>
<evidence type="ECO:0000256" key="3">
    <source>
        <dbReference type="ARBA" id="ARBA00011881"/>
    </source>
</evidence>
<dbReference type="PIRSF" id="PIRSF004692">
    <property type="entry name" value="KdsD_KpsF"/>
    <property type="match status" value="1"/>
</dbReference>
<gene>
    <name evidence="14" type="ORF">SAMN05216193_12461</name>
</gene>
<dbReference type="FunFam" id="3.10.580.10:FF:000007">
    <property type="entry name" value="Arabinose 5-phosphate isomerase"/>
    <property type="match status" value="1"/>
</dbReference>
<dbReference type="NCBIfam" id="TIGR00393">
    <property type="entry name" value="kpsF"/>
    <property type="match status" value="1"/>
</dbReference>
<dbReference type="InterPro" id="IPR000644">
    <property type="entry name" value="CBS_dom"/>
</dbReference>
<keyword evidence="15" id="KW-1185">Reference proteome</keyword>
<dbReference type="InterPro" id="IPR046348">
    <property type="entry name" value="SIS_dom_sf"/>
</dbReference>
<sequence length="348" mass="36944">MRVMSHSRFPGIISPFTLPYAYPDMTKNLDFIQSAQRTIRLERDSVEALLARIGSDFTKACELLLTCKGRVVVVGMGKSGHIGKKIAATLASTGTPAFFVHPAEASHGDMGMITRDDMVLALSNSGSTAEIVTLLPLIKRLGIVLISMTGNPESPLAQAAVVNLDASVAHEACPLNLAPTSSTTVSLVLGDALAIALLEARGFTAEDFAFSHPGGALGRRLLLKVENVMHVGEGLPQVSLGTSLSGALLEMTRKGLGMTVILDDAGRLAGIFTDGDLRRTLDKGLDVRQTSIEQVMTVHGKTARPEMLAAEALKIMDDHKISALVVVDEDDRPVGVLHIHDLTRAGVI</sequence>
<dbReference type="FunFam" id="3.40.50.10490:FF:000011">
    <property type="entry name" value="Arabinose 5-phosphate isomerase"/>
    <property type="match status" value="1"/>
</dbReference>
<dbReference type="GO" id="GO:0046872">
    <property type="term" value="F:metal ion binding"/>
    <property type="evidence" value="ECO:0007669"/>
    <property type="project" value="UniProtKB-KW"/>
</dbReference>
<comment type="similarity">
    <text evidence="2 8">Belongs to the SIS family. GutQ/KpsF subfamily.</text>
</comment>
<evidence type="ECO:0000313" key="15">
    <source>
        <dbReference type="Proteomes" id="UP000242957"/>
    </source>
</evidence>
<evidence type="ECO:0000256" key="4">
    <source>
        <dbReference type="ARBA" id="ARBA00022737"/>
    </source>
</evidence>
<evidence type="ECO:0000256" key="5">
    <source>
        <dbReference type="ARBA" id="ARBA00023122"/>
    </source>
</evidence>
<evidence type="ECO:0000256" key="2">
    <source>
        <dbReference type="ARBA" id="ARBA00008165"/>
    </source>
</evidence>
<comment type="catalytic activity">
    <reaction evidence="8">
        <text>D-arabinose 5-phosphate = D-ribulose 5-phosphate</text>
        <dbReference type="Rhea" id="RHEA:23104"/>
        <dbReference type="ChEBI" id="CHEBI:57693"/>
        <dbReference type="ChEBI" id="CHEBI:58121"/>
        <dbReference type="EC" id="5.3.1.13"/>
    </reaction>
</comment>
<feature type="site" description="Catalytically relevant" evidence="10">
    <location>
        <position position="171"/>
    </location>
</feature>
<dbReference type="Pfam" id="PF01380">
    <property type="entry name" value="SIS"/>
    <property type="match status" value="1"/>
</dbReference>
<dbReference type="PROSITE" id="PS51464">
    <property type="entry name" value="SIS"/>
    <property type="match status" value="1"/>
</dbReference>
<dbReference type="InterPro" id="IPR050986">
    <property type="entry name" value="GutQ/KpsF_isomerases"/>
</dbReference>
<feature type="domain" description="CBS" evidence="12">
    <location>
        <begin position="296"/>
        <end position="348"/>
    </location>
</feature>
<accession>A0A1H0QP40</accession>
<comment type="pathway">
    <text evidence="7">Carbohydrate biosynthesis; 3-deoxy-D-manno-octulosonate biosynthesis; 3-deoxy-D-manno-octulosonate from D-ribulose 5-phosphate: step 1/3.</text>
</comment>
<dbReference type="EMBL" id="FNIJ01000024">
    <property type="protein sequence ID" value="SDP18438.1"/>
    <property type="molecule type" value="Genomic_DNA"/>
</dbReference>